<sequence length="101" mass="11100">MAAIFLAVGLELNVGIDLVPLLLLFPTSDVGEEYQRQSPVDGLTTRFSKVNIIDLTVQRRLALSTQIYFPKFSNINLECRPKPTGLGRDASACGPQKCQYG</sequence>
<reference evidence="1 2" key="1">
    <citation type="submission" date="2020-08" db="EMBL/GenBank/DDBJ databases">
        <title>Genomic Encyclopedia of Type Strains, Phase IV (KMG-IV): sequencing the most valuable type-strain genomes for metagenomic binning, comparative biology and taxonomic classification.</title>
        <authorList>
            <person name="Goeker M."/>
        </authorList>
    </citation>
    <scope>NUCLEOTIDE SEQUENCE [LARGE SCALE GENOMIC DNA]</scope>
    <source>
        <strain evidence="1 2">DSM 19331</strain>
    </source>
</reference>
<dbReference type="RefSeq" id="WP_168302148.1">
    <property type="nucleotide sequence ID" value="NZ_JACIDG010000032.1"/>
</dbReference>
<proteinExistence type="predicted"/>
<dbReference type="GeneID" id="91152347"/>
<evidence type="ECO:0000313" key="2">
    <source>
        <dbReference type="Proteomes" id="UP000545490"/>
    </source>
</evidence>
<dbReference type="AlphaFoldDB" id="A0A7W6BCB2"/>
<dbReference type="Proteomes" id="UP000545490">
    <property type="component" value="Unassembled WGS sequence"/>
</dbReference>
<accession>A0A7W6BCB2</accession>
<protein>
    <submittedName>
        <fullName evidence="1">Uncharacterized protein</fullName>
    </submittedName>
</protein>
<evidence type="ECO:0000313" key="1">
    <source>
        <dbReference type="EMBL" id="MBB3919675.1"/>
    </source>
</evidence>
<dbReference type="EMBL" id="JACIDG010000032">
    <property type="protein sequence ID" value="MBB3919675.1"/>
    <property type="molecule type" value="Genomic_DNA"/>
</dbReference>
<name>A0A7W6BCB2_9HYPH</name>
<gene>
    <name evidence="1" type="ORF">GGQ65_007022</name>
</gene>
<organism evidence="1 2">
    <name type="scientific">Rhizobium fabae</name>
    <dbReference type="NCBI Taxonomy" id="573179"/>
    <lineage>
        <taxon>Bacteria</taxon>
        <taxon>Pseudomonadati</taxon>
        <taxon>Pseudomonadota</taxon>
        <taxon>Alphaproteobacteria</taxon>
        <taxon>Hyphomicrobiales</taxon>
        <taxon>Rhizobiaceae</taxon>
        <taxon>Rhizobium/Agrobacterium group</taxon>
        <taxon>Rhizobium</taxon>
    </lineage>
</organism>
<comment type="caution">
    <text evidence="1">The sequence shown here is derived from an EMBL/GenBank/DDBJ whole genome shotgun (WGS) entry which is preliminary data.</text>
</comment>